<name>A0A1E4U2U5_PACTA</name>
<gene>
    <name evidence="2" type="ORF">PACTADRAFT_793</name>
</gene>
<dbReference type="PANTHER" id="PTHR10540:SF8">
    <property type="entry name" value="COP9 SIGNALOSOME COMPLEX SUBUNIT 6"/>
    <property type="match status" value="1"/>
</dbReference>
<protein>
    <recommendedName>
        <fullName evidence="4">JAB1/MPN/MOV34 metalloenzyme domain-containing protein</fullName>
    </recommendedName>
</protein>
<dbReference type="Proteomes" id="UP000094236">
    <property type="component" value="Unassembled WGS sequence"/>
</dbReference>
<dbReference type="OrthoDB" id="1378at2759"/>
<accession>A0A1E4U2U5</accession>
<dbReference type="AlphaFoldDB" id="A0A1E4U2U5"/>
<dbReference type="Gene3D" id="3.40.140.10">
    <property type="entry name" value="Cytidine Deaminase, domain 2"/>
    <property type="match status" value="1"/>
</dbReference>
<evidence type="ECO:0000256" key="1">
    <source>
        <dbReference type="ARBA" id="ARBA00010893"/>
    </source>
</evidence>
<keyword evidence="3" id="KW-1185">Reference proteome</keyword>
<dbReference type="PANTHER" id="PTHR10540">
    <property type="entry name" value="EUKARYOTIC TRANSLATION INITIATION FACTOR 3 SUBUNIT F-RELATED"/>
    <property type="match status" value="1"/>
</dbReference>
<organism evidence="2 3">
    <name type="scientific">Pachysolen tannophilus NRRL Y-2460</name>
    <dbReference type="NCBI Taxonomy" id="669874"/>
    <lineage>
        <taxon>Eukaryota</taxon>
        <taxon>Fungi</taxon>
        <taxon>Dikarya</taxon>
        <taxon>Ascomycota</taxon>
        <taxon>Saccharomycotina</taxon>
        <taxon>Pichiomycetes</taxon>
        <taxon>Pachysolenaceae</taxon>
        <taxon>Pachysolen</taxon>
    </lineage>
</organism>
<dbReference type="GO" id="GO:0008180">
    <property type="term" value="C:COP9 signalosome"/>
    <property type="evidence" value="ECO:0007669"/>
    <property type="project" value="TreeGrafter"/>
</dbReference>
<reference evidence="3" key="1">
    <citation type="submission" date="2016-05" db="EMBL/GenBank/DDBJ databases">
        <title>Comparative genomics of biotechnologically important yeasts.</title>
        <authorList>
            <consortium name="DOE Joint Genome Institute"/>
            <person name="Riley R."/>
            <person name="Haridas S."/>
            <person name="Wolfe K.H."/>
            <person name="Lopes M.R."/>
            <person name="Hittinger C.T."/>
            <person name="Goker M."/>
            <person name="Salamov A."/>
            <person name="Wisecaver J."/>
            <person name="Long T.M."/>
            <person name="Aerts A.L."/>
            <person name="Barry K."/>
            <person name="Choi C."/>
            <person name="Clum A."/>
            <person name="Coughlan A.Y."/>
            <person name="Deshpande S."/>
            <person name="Douglass A.P."/>
            <person name="Hanson S.J."/>
            <person name="Klenk H.-P."/>
            <person name="Labutti K."/>
            <person name="Lapidus A."/>
            <person name="Lindquist E."/>
            <person name="Lipzen A."/>
            <person name="Meier-Kolthoff J.P."/>
            <person name="Ohm R.A."/>
            <person name="Otillar R.P."/>
            <person name="Pangilinan J."/>
            <person name="Peng Y."/>
            <person name="Rokas A."/>
            <person name="Rosa C.A."/>
            <person name="Scheuner C."/>
            <person name="Sibirny A.A."/>
            <person name="Slot J.C."/>
            <person name="Stielow J.B."/>
            <person name="Sun H."/>
            <person name="Kurtzman C.P."/>
            <person name="Blackwell M."/>
            <person name="Grigoriev I.V."/>
            <person name="Jeffries T.W."/>
        </authorList>
    </citation>
    <scope>NUCLEOTIDE SEQUENCE [LARGE SCALE GENOMIC DNA]</scope>
    <source>
        <strain evidence="3">NRRL Y-2460</strain>
    </source>
</reference>
<dbReference type="EMBL" id="KV454011">
    <property type="protein sequence ID" value="ODV98312.1"/>
    <property type="molecule type" value="Genomic_DNA"/>
</dbReference>
<evidence type="ECO:0008006" key="4">
    <source>
        <dbReference type="Google" id="ProtNLM"/>
    </source>
</evidence>
<comment type="similarity">
    <text evidence="1">Belongs to the peptidase M67A family. CSN6 subfamily.</text>
</comment>
<dbReference type="STRING" id="669874.A0A1E4U2U5"/>
<evidence type="ECO:0000313" key="2">
    <source>
        <dbReference type="EMBL" id="ODV98312.1"/>
    </source>
</evidence>
<proteinExistence type="inferred from homology"/>
<sequence length="288" mass="32782">MSSDSDILLHPLTVISICDYFTRVTLALKENDKQGKLCLPPLLIGGLLGVRTNNGLVSVINSFEIPLSDEKLIDERFLKERLAQFKIIYPNHDFLGIYQIDNNNKKNDNGNGNELINIISNSILINEILQKKGSLVYLLIDPLALNKDDYPISFHNITPIDVINKRLLTNELSYEFKTLPSEKVTLDTINSFSISNNNKNFEPVESIQNKKNSIKNGLNQLDNKLNIIINYLEKIEGNDDEILKEINKFSYYLKYIGTNTKLKSQLDEEKLNLLITATSNLMLFLDSD</sequence>
<evidence type="ECO:0000313" key="3">
    <source>
        <dbReference type="Proteomes" id="UP000094236"/>
    </source>
</evidence>